<proteinExistence type="predicted"/>
<dbReference type="Proteomes" id="UP000198964">
    <property type="component" value="Unassembled WGS sequence"/>
</dbReference>
<feature type="transmembrane region" description="Helical" evidence="1">
    <location>
        <begin position="165"/>
        <end position="187"/>
    </location>
</feature>
<dbReference type="EMBL" id="FONW01000018">
    <property type="protein sequence ID" value="SFF85025.1"/>
    <property type="molecule type" value="Genomic_DNA"/>
</dbReference>
<keyword evidence="1" id="KW-0472">Membrane</keyword>
<feature type="transmembrane region" description="Helical" evidence="1">
    <location>
        <begin position="100"/>
        <end position="117"/>
    </location>
</feature>
<name>A0A1I2M0H6_9BACT</name>
<keyword evidence="3" id="KW-1185">Reference proteome</keyword>
<dbReference type="STRING" id="655355.SAMN05216283_1187"/>
<organism evidence="2 3">
    <name type="scientific">Sunxiuqinia elliptica</name>
    <dbReference type="NCBI Taxonomy" id="655355"/>
    <lineage>
        <taxon>Bacteria</taxon>
        <taxon>Pseudomonadati</taxon>
        <taxon>Bacteroidota</taxon>
        <taxon>Bacteroidia</taxon>
        <taxon>Marinilabiliales</taxon>
        <taxon>Prolixibacteraceae</taxon>
        <taxon>Sunxiuqinia</taxon>
    </lineage>
</organism>
<keyword evidence="1" id="KW-1133">Transmembrane helix</keyword>
<protein>
    <submittedName>
        <fullName evidence="2">Uncharacterized protein</fullName>
    </submittedName>
</protein>
<evidence type="ECO:0000256" key="1">
    <source>
        <dbReference type="SAM" id="Phobius"/>
    </source>
</evidence>
<keyword evidence="1" id="KW-0812">Transmembrane</keyword>
<feature type="transmembrane region" description="Helical" evidence="1">
    <location>
        <begin position="199"/>
        <end position="217"/>
    </location>
</feature>
<gene>
    <name evidence="2" type="ORF">SAMN05216283_1187</name>
</gene>
<sequence>MNHKTLNSQQVESLFTFCRKHHVYHYDLQVELVDHMASAIETAWETNPNLPFEEARNQCFSQFGSDGFLKVERQHEKALSKKYNHLLISHWISFFRWPKLLFTIASTLCLTFIFQLIDKASEVLIVYSLLIFFFTILYIFILFPKKYSINLIPGKSFLLTERLKSVRHFSVIFLQLPFIASNFAHFADHKYSELLSVQLSMSFTLVAFSILFYNNLVHLPSKIKSQFISQFPEFVK</sequence>
<accession>A0A1I2M0H6</accession>
<evidence type="ECO:0000313" key="2">
    <source>
        <dbReference type="EMBL" id="SFF85025.1"/>
    </source>
</evidence>
<dbReference type="RefSeq" id="WP_093921645.1">
    <property type="nucleotide sequence ID" value="NZ_FONW01000018.1"/>
</dbReference>
<dbReference type="AlphaFoldDB" id="A0A1I2M0H6"/>
<evidence type="ECO:0000313" key="3">
    <source>
        <dbReference type="Proteomes" id="UP000198964"/>
    </source>
</evidence>
<reference evidence="2 3" key="1">
    <citation type="submission" date="2016-10" db="EMBL/GenBank/DDBJ databases">
        <authorList>
            <person name="de Groot N.N."/>
        </authorList>
    </citation>
    <scope>NUCLEOTIDE SEQUENCE [LARGE SCALE GENOMIC DNA]</scope>
    <source>
        <strain evidence="2 3">CGMCC 1.9156</strain>
    </source>
</reference>
<feature type="transmembrane region" description="Helical" evidence="1">
    <location>
        <begin position="123"/>
        <end position="144"/>
    </location>
</feature>